<feature type="chain" id="PRO_5003305715" evidence="4">
    <location>
        <begin position="25"/>
        <end position="394"/>
    </location>
</feature>
<name>F4A0I3_MAHA5</name>
<dbReference type="KEGG" id="mas:Mahau_0659"/>
<dbReference type="AlphaFoldDB" id="F4A0I3"/>
<feature type="coiled-coil region" evidence="2">
    <location>
        <begin position="27"/>
        <end position="110"/>
    </location>
</feature>
<dbReference type="Gene3D" id="6.10.250.3150">
    <property type="match status" value="1"/>
</dbReference>
<reference evidence="8" key="1">
    <citation type="submission" date="2010-11" db="EMBL/GenBank/DDBJ databases">
        <title>The complete genome of Mahella australiensis DSM 15567.</title>
        <authorList>
            <consortium name="US DOE Joint Genome Institute (JGI-PGF)"/>
            <person name="Lucas S."/>
            <person name="Copeland A."/>
            <person name="Lapidus A."/>
            <person name="Bruce D."/>
            <person name="Goodwin L."/>
            <person name="Pitluck S."/>
            <person name="Kyrpides N."/>
            <person name="Mavromatis K."/>
            <person name="Pagani I."/>
            <person name="Ivanova N."/>
            <person name="Teshima H."/>
            <person name="Brettin T."/>
            <person name="Detter J.C."/>
            <person name="Han C."/>
            <person name="Tapia R."/>
            <person name="Land M."/>
            <person name="Hauser L."/>
            <person name="Markowitz V."/>
            <person name="Cheng J.-F."/>
            <person name="Hugenholtz P."/>
            <person name="Woyke T."/>
            <person name="Wu D."/>
            <person name="Spring S."/>
            <person name="Pukall R."/>
            <person name="Steenblock K."/>
            <person name="Schneider S."/>
            <person name="Klenk H.-P."/>
            <person name="Eisen J.A."/>
        </authorList>
    </citation>
    <scope>NUCLEOTIDE SEQUENCE [LARGE SCALE GENOMIC DNA]</scope>
    <source>
        <strain evidence="8">DSM 15567 / CIP 107919 / 50-1 BON</strain>
    </source>
</reference>
<evidence type="ECO:0000256" key="2">
    <source>
        <dbReference type="SAM" id="Coils"/>
    </source>
</evidence>
<evidence type="ECO:0000256" key="4">
    <source>
        <dbReference type="SAM" id="SignalP"/>
    </source>
</evidence>
<dbReference type="InterPro" id="IPR050570">
    <property type="entry name" value="Cell_wall_metabolism_enzyme"/>
</dbReference>
<dbReference type="SUPFAM" id="SSF51261">
    <property type="entry name" value="Duplicated hybrid motif"/>
    <property type="match status" value="1"/>
</dbReference>
<dbReference type="Gene3D" id="2.70.70.10">
    <property type="entry name" value="Glucose Permease (Domain IIA)"/>
    <property type="match status" value="1"/>
</dbReference>
<feature type="region of interest" description="Disordered" evidence="3">
    <location>
        <begin position="243"/>
        <end position="262"/>
    </location>
</feature>
<dbReference type="EMBL" id="CP002360">
    <property type="protein sequence ID" value="AEE95862.1"/>
    <property type="molecule type" value="Genomic_DNA"/>
</dbReference>
<keyword evidence="8" id="KW-1185">Reference proteome</keyword>
<feature type="domain" description="M23ase beta-sheet core" evidence="5">
    <location>
        <begin position="295"/>
        <end position="389"/>
    </location>
</feature>
<proteinExistence type="predicted"/>
<dbReference type="Proteomes" id="UP000008457">
    <property type="component" value="Chromosome"/>
</dbReference>
<dbReference type="CDD" id="cd12797">
    <property type="entry name" value="M23_peptidase"/>
    <property type="match status" value="1"/>
</dbReference>
<feature type="domain" description="Peptidoglycan hydrolase PcsB coiled-coil" evidence="6">
    <location>
        <begin position="97"/>
        <end position="170"/>
    </location>
</feature>
<dbReference type="InterPro" id="IPR011055">
    <property type="entry name" value="Dup_hybrid_motif"/>
</dbReference>
<dbReference type="Pfam" id="PF24568">
    <property type="entry name" value="CC_PcsB"/>
    <property type="match status" value="1"/>
</dbReference>
<dbReference type="InterPro" id="IPR057309">
    <property type="entry name" value="PcsB_CC"/>
</dbReference>
<dbReference type="PANTHER" id="PTHR21666">
    <property type="entry name" value="PEPTIDASE-RELATED"/>
    <property type="match status" value="1"/>
</dbReference>
<evidence type="ECO:0000256" key="1">
    <source>
        <dbReference type="ARBA" id="ARBA00022729"/>
    </source>
</evidence>
<evidence type="ECO:0000313" key="7">
    <source>
        <dbReference type="EMBL" id="AEE95862.1"/>
    </source>
</evidence>
<keyword evidence="1 4" id="KW-0732">Signal</keyword>
<dbReference type="PANTHER" id="PTHR21666:SF289">
    <property type="entry name" value="L-ALA--D-GLU ENDOPEPTIDASE"/>
    <property type="match status" value="1"/>
</dbReference>
<dbReference type="STRING" id="697281.Mahau_0659"/>
<dbReference type="InterPro" id="IPR016047">
    <property type="entry name" value="M23ase_b-sheet_dom"/>
</dbReference>
<evidence type="ECO:0000259" key="6">
    <source>
        <dbReference type="Pfam" id="PF24568"/>
    </source>
</evidence>
<dbReference type="Pfam" id="PF01551">
    <property type="entry name" value="Peptidase_M23"/>
    <property type="match status" value="1"/>
</dbReference>
<dbReference type="HOGENOM" id="CLU_029425_4_3_9"/>
<evidence type="ECO:0000256" key="3">
    <source>
        <dbReference type="SAM" id="MobiDB-lite"/>
    </source>
</evidence>
<reference evidence="7 8" key="2">
    <citation type="journal article" date="2011" name="Stand. Genomic Sci.">
        <title>Complete genome sequence of Mahella australiensis type strain (50-1 BON).</title>
        <authorList>
            <person name="Sikorski J."/>
            <person name="Teshima H."/>
            <person name="Nolan M."/>
            <person name="Lucas S."/>
            <person name="Hammon N."/>
            <person name="Deshpande S."/>
            <person name="Cheng J.F."/>
            <person name="Pitluck S."/>
            <person name="Liolios K."/>
            <person name="Pagani I."/>
            <person name="Ivanova N."/>
            <person name="Huntemann M."/>
            <person name="Mavromatis K."/>
            <person name="Ovchinikova G."/>
            <person name="Pati A."/>
            <person name="Tapia R."/>
            <person name="Han C."/>
            <person name="Goodwin L."/>
            <person name="Chen A."/>
            <person name="Palaniappan K."/>
            <person name="Land M."/>
            <person name="Hauser L."/>
            <person name="Ngatchou-Djao O.D."/>
            <person name="Rohde M."/>
            <person name="Pukall R."/>
            <person name="Spring S."/>
            <person name="Abt B."/>
            <person name="Goker M."/>
            <person name="Detter J.C."/>
            <person name="Woyke T."/>
            <person name="Bristow J."/>
            <person name="Markowitz V."/>
            <person name="Hugenholtz P."/>
            <person name="Eisen J.A."/>
            <person name="Kyrpides N.C."/>
            <person name="Klenk H.P."/>
            <person name="Lapidus A."/>
        </authorList>
    </citation>
    <scope>NUCLEOTIDE SEQUENCE [LARGE SCALE GENOMIC DNA]</scope>
    <source>
        <strain evidence="8">DSM 15567 / CIP 107919 / 50-1 BON</strain>
    </source>
</reference>
<evidence type="ECO:0000313" key="8">
    <source>
        <dbReference type="Proteomes" id="UP000008457"/>
    </source>
</evidence>
<dbReference type="MEROPS" id="M23.009"/>
<feature type="signal peptide" evidence="4">
    <location>
        <begin position="1"/>
        <end position="24"/>
    </location>
</feature>
<dbReference type="eggNOG" id="COG4942">
    <property type="taxonomic scope" value="Bacteria"/>
</dbReference>
<feature type="compositionally biased region" description="Low complexity" evidence="3">
    <location>
        <begin position="249"/>
        <end position="261"/>
    </location>
</feature>
<protein>
    <submittedName>
        <fullName evidence="7">Peptidase M23</fullName>
    </submittedName>
</protein>
<dbReference type="GO" id="GO:0004222">
    <property type="term" value="F:metalloendopeptidase activity"/>
    <property type="evidence" value="ECO:0007669"/>
    <property type="project" value="TreeGrafter"/>
</dbReference>
<dbReference type="RefSeq" id="WP_013780295.1">
    <property type="nucleotide sequence ID" value="NC_015520.1"/>
</dbReference>
<accession>F4A0I3</accession>
<organism evidence="7 8">
    <name type="scientific">Mahella australiensis (strain DSM 15567 / CIP 107919 / 50-1 BON)</name>
    <dbReference type="NCBI Taxonomy" id="697281"/>
    <lineage>
        <taxon>Bacteria</taxon>
        <taxon>Bacillati</taxon>
        <taxon>Bacillota</taxon>
        <taxon>Clostridia</taxon>
        <taxon>Thermoanaerobacterales</taxon>
        <taxon>Thermoanaerobacterales Family IV. Incertae Sedis</taxon>
        <taxon>Mahella</taxon>
    </lineage>
</organism>
<evidence type="ECO:0000259" key="5">
    <source>
        <dbReference type="Pfam" id="PF01551"/>
    </source>
</evidence>
<sequence length="394" mass="43534">MMRRVIAILIAMVLILGVTVPAMAVGLDDKKEELEDVEQDMLSTQDALEDVELKQQDVSIQLEKLDKQLEQKQAELDKANADLDETKKQLEETEKALEQAIKEAEYQQQLLDSRVRAMYMNDQSSILEMILSAQSVSDLIMRVEMAAKITQCDNDLLTQMCKLQDDIAKKKQAIEEQKLHIEQQKQLIVEEKKGIETKRAEKNKLLADLEQQKESYEKALNEMEAQSKELEAVIRKLQAEEEARRKAQAQKNSGSSSRGGSVVATGRFTWPVPGYSRISSSFGYRVHPVLGVGKLHTGTDIAAPSGANVVAADGGMVIQSGWLGAYGKAVIIDHGNGISTLYGHNSSLLVSIGQEVSQGQVIARVGMTGLATGPHSHFEVRINGTPTNPMQYFK</sequence>
<keyword evidence="2" id="KW-0175">Coiled coil</keyword>
<gene>
    <name evidence="7" type="ordered locus">Mahau_0659</name>
</gene>